<gene>
    <name evidence="3" type="ORF">H634G_05128</name>
</gene>
<feature type="region of interest" description="Disordered" evidence="1">
    <location>
        <begin position="1086"/>
        <end position="1106"/>
    </location>
</feature>
<feature type="region of interest" description="Disordered" evidence="1">
    <location>
        <begin position="1016"/>
        <end position="1041"/>
    </location>
</feature>
<feature type="compositionally biased region" description="Low complexity" evidence="1">
    <location>
        <begin position="111"/>
        <end position="121"/>
    </location>
</feature>
<feature type="compositionally biased region" description="Polar residues" evidence="1">
    <location>
        <begin position="85"/>
        <end position="102"/>
    </location>
</feature>
<feature type="compositionally biased region" description="Basic and acidic residues" evidence="1">
    <location>
        <begin position="607"/>
        <end position="626"/>
    </location>
</feature>
<name>A0A0D9P0D7_METAN</name>
<evidence type="ECO:0000313" key="3">
    <source>
        <dbReference type="EMBL" id="KJK79536.1"/>
    </source>
</evidence>
<evidence type="ECO:0000256" key="1">
    <source>
        <dbReference type="SAM" id="MobiDB-lite"/>
    </source>
</evidence>
<feature type="compositionally biased region" description="Polar residues" evidence="1">
    <location>
        <begin position="267"/>
        <end position="281"/>
    </location>
</feature>
<dbReference type="SUPFAM" id="SSF52113">
    <property type="entry name" value="BRCT domain"/>
    <property type="match status" value="1"/>
</dbReference>
<dbReference type="PANTHER" id="PTHR14625">
    <property type="entry name" value="MICROCEPHALIN"/>
    <property type="match status" value="1"/>
</dbReference>
<evidence type="ECO:0000259" key="2">
    <source>
        <dbReference type="PROSITE" id="PS50172"/>
    </source>
</evidence>
<feature type="region of interest" description="Disordered" evidence="1">
    <location>
        <begin position="267"/>
        <end position="396"/>
    </location>
</feature>
<evidence type="ECO:0000313" key="4">
    <source>
        <dbReference type="Proteomes" id="UP000054544"/>
    </source>
</evidence>
<dbReference type="InterPro" id="IPR001357">
    <property type="entry name" value="BRCT_dom"/>
</dbReference>
<dbReference type="InterPro" id="IPR036420">
    <property type="entry name" value="BRCT_dom_sf"/>
</dbReference>
<feature type="compositionally biased region" description="Low complexity" evidence="1">
    <location>
        <begin position="11"/>
        <end position="47"/>
    </location>
</feature>
<dbReference type="PANTHER" id="PTHR14625:SF3">
    <property type="entry name" value="MICROCEPHALIN"/>
    <property type="match status" value="1"/>
</dbReference>
<dbReference type="OrthoDB" id="2384350at2759"/>
<feature type="domain" description="BRCT" evidence="2">
    <location>
        <begin position="881"/>
        <end position="990"/>
    </location>
</feature>
<organism evidence="3 4">
    <name type="scientific">Metarhizium anisopliae BRIP 53293</name>
    <dbReference type="NCBI Taxonomy" id="1291518"/>
    <lineage>
        <taxon>Eukaryota</taxon>
        <taxon>Fungi</taxon>
        <taxon>Dikarya</taxon>
        <taxon>Ascomycota</taxon>
        <taxon>Pezizomycotina</taxon>
        <taxon>Sordariomycetes</taxon>
        <taxon>Hypocreomycetidae</taxon>
        <taxon>Hypocreales</taxon>
        <taxon>Clavicipitaceae</taxon>
        <taxon>Metarhizium</taxon>
    </lineage>
</organism>
<dbReference type="STRING" id="1291518.A0A0D9P0D7"/>
<dbReference type="Gene3D" id="3.40.50.10190">
    <property type="entry name" value="BRCT domain"/>
    <property type="match status" value="1"/>
</dbReference>
<feature type="region of interest" description="Disordered" evidence="1">
    <location>
        <begin position="1"/>
        <end position="252"/>
    </location>
</feature>
<dbReference type="InterPro" id="IPR022047">
    <property type="entry name" value="Microcephalin-like"/>
</dbReference>
<keyword evidence="4" id="KW-1185">Reference proteome</keyword>
<dbReference type="CDD" id="cd17716">
    <property type="entry name" value="BRCT_microcephalin_rpt1"/>
    <property type="match status" value="1"/>
</dbReference>
<feature type="compositionally biased region" description="Basic and acidic residues" evidence="1">
    <location>
        <begin position="147"/>
        <end position="160"/>
    </location>
</feature>
<dbReference type="GO" id="GO:0000278">
    <property type="term" value="P:mitotic cell cycle"/>
    <property type="evidence" value="ECO:0007669"/>
    <property type="project" value="TreeGrafter"/>
</dbReference>
<feature type="compositionally biased region" description="Polar residues" evidence="1">
    <location>
        <begin position="1086"/>
        <end position="1104"/>
    </location>
</feature>
<feature type="region of interest" description="Disordered" evidence="1">
    <location>
        <begin position="587"/>
        <end position="629"/>
    </location>
</feature>
<dbReference type="PROSITE" id="PS50172">
    <property type="entry name" value="BRCT"/>
    <property type="match status" value="1"/>
</dbReference>
<feature type="compositionally biased region" description="Polar residues" evidence="1">
    <location>
        <begin position="789"/>
        <end position="804"/>
    </location>
</feature>
<feature type="compositionally biased region" description="Low complexity" evidence="1">
    <location>
        <begin position="292"/>
        <end position="301"/>
    </location>
</feature>
<proteinExistence type="predicted"/>
<protein>
    <recommendedName>
        <fullName evidence="2">BRCT domain-containing protein</fullName>
    </recommendedName>
</protein>
<accession>A0A0D9P0D7</accession>
<dbReference type="EMBL" id="KE384730">
    <property type="protein sequence ID" value="KJK79536.1"/>
    <property type="molecule type" value="Genomic_DNA"/>
</dbReference>
<reference evidence="4" key="1">
    <citation type="journal article" date="2014" name="BMC Genomics">
        <title>The genome sequence of the biocontrol fungus Metarhizium anisopliae and comparative genomics of Metarhizium species.</title>
        <authorList>
            <person name="Pattemore J.A."/>
            <person name="Hane J.K."/>
            <person name="Williams A.H."/>
            <person name="Wilson B.A."/>
            <person name="Stodart B.J."/>
            <person name="Ash G.J."/>
        </authorList>
    </citation>
    <scope>NUCLEOTIDE SEQUENCE [LARGE SCALE GENOMIC DNA]</scope>
    <source>
        <strain evidence="4">BRIP 53293</strain>
    </source>
</reference>
<feature type="compositionally biased region" description="Low complexity" evidence="1">
    <location>
        <begin position="176"/>
        <end position="189"/>
    </location>
</feature>
<sequence>MDSPPKRMTRARAAAKASDAAAKSTKIVTAAAKARSLSKATASTKSTAAKRKTRADENDDGDDALRVSAARRTTRTGPRKVPGNEESNTVAVMGPSSNTSTCRGGAKKLAADSSNDNAGSSRLRGRPKKAPLQEPEPIAKRPTRARAGNDTKEAQEEAKATMKKSVKFQGAGKENLGLASKAKGAASMGGLRGRPARRGAATMPKPQPKTSPQDADTGPKKPLSPKKVTQMPISRDEECSDDELAGGDEIKPLIKASVKPSAYAPINQKSLDATSSQQEDNAMTDVEELVAPPETTTLTSPPRRPPTSPTKESLTSPAKRPGGKVQLPGSLLKPRALPSEDQHNQSSLLHSPAKRPPSPIKGSKFPSMTAGTPLHGQPPLKSSLLQSPAKRAMPGFRPVTEELNCKNAILTRTPRMQPIVASCSSVSTSGLPSQLLLAEEFHDGETGDIGDDPFTSLADSPRFPGRMSAVLPRHADPLINADDIEDEEEEDEKVYPTGRSAPEEMAEADSYEYVRNDQVVTELFETDREISEDGTMVLGEETAGHIGKPEIQISNAAITATPATKRGARFQLRGSVLDPCRDFASDFESEDDLSPLKQLPAHHSRLDRRSTNGRDTTHAAPRDSRRSTLGLTSLTEKFGAWASASPTKMTKDQSSVVGGTHDDNITSSTTVLEMTLQSEVSPMKNSFFEDEILVHADLESPRQHTESEIGQRTNDDAVTMEDIAMTNEDIALAAEANNMSLMPQNVDDDREIQHTEEALSEASQEYGDENQLPEDTVLPSARYFTAVTPTRPSQQKKPYFTTTKVPLKPADDSEPSPSKKRSFSAKSVGHLPRSATVISYSPTKGKKRASILPAYDPFSTPAKGDLWSSVGTPGKTPCRDINPGLLRGAVVFVDVHTTEGADASGIFVELLNQMGAKCVKTWNWNPSGSLTSEGALSSKVGITHVVFKDGGKRTMEKVRESNGVVHCVGVSWVLDCERENEWLEESPYYIDTTFIPRGGARRRKSMEPKAIANLNGTIISGTNNPPKTPNTPRNRRESTMWMHTPSDQGDLDDEDLEWSCALLTPVPKTPAPEAIAKYAAELPETPTSEDLSGITSPSKQSFLTRTCPPKESKYRELGKGILSREKDEQVMVRLMAARRKSLQFAPKVGSPLAKTWE</sequence>
<feature type="region of interest" description="Disordered" evidence="1">
    <location>
        <begin position="789"/>
        <end position="827"/>
    </location>
</feature>
<dbReference type="AlphaFoldDB" id="A0A0D9P0D7"/>
<feature type="region of interest" description="Disordered" evidence="1">
    <location>
        <begin position="752"/>
        <end position="773"/>
    </location>
</feature>
<dbReference type="Proteomes" id="UP000054544">
    <property type="component" value="Unassembled WGS sequence"/>
</dbReference>